<accession>A0A7U3VNM9</accession>
<dbReference type="GO" id="GO:0032259">
    <property type="term" value="P:methylation"/>
    <property type="evidence" value="ECO:0007669"/>
    <property type="project" value="UniProtKB-KW"/>
</dbReference>
<evidence type="ECO:0000313" key="5">
    <source>
        <dbReference type="EMBL" id="BBA97820.1"/>
    </source>
</evidence>
<keyword evidence="1" id="KW-0862">Zinc</keyword>
<reference evidence="5 6" key="4">
    <citation type="journal article" date="2020" name="Sci. Rep.">
        <title>beta-carboline chemical signals induce reveromycin production through a LuxR family regulator in Streptomyces sp. SN-593.</title>
        <authorList>
            <person name="Panthee S."/>
            <person name="Kito N."/>
            <person name="Hayashi T."/>
            <person name="Shimizu T."/>
            <person name="Ishikawa J."/>
            <person name="Hamamoto H."/>
            <person name="Osada H."/>
            <person name="Takahashi S."/>
        </authorList>
    </citation>
    <scope>NUCLEOTIDE SEQUENCE [LARGE SCALE GENOMIC DNA]</scope>
    <source>
        <strain evidence="5 6">SN-593</strain>
    </source>
</reference>
<keyword evidence="1" id="KW-0479">Metal-binding</keyword>
<keyword evidence="2" id="KW-0949">S-adenosyl-L-methionine</keyword>
<evidence type="ECO:0000256" key="1">
    <source>
        <dbReference type="PIRSR" id="PIRSR018249-1"/>
    </source>
</evidence>
<keyword evidence="5" id="KW-0489">Methyltransferase</keyword>
<feature type="binding site" evidence="1">
    <location>
        <position position="24"/>
    </location>
    <ligand>
        <name>Zn(2+)</name>
        <dbReference type="ChEBI" id="CHEBI:29105"/>
    </ligand>
</feature>
<feature type="binding site" evidence="1">
    <location>
        <position position="21"/>
    </location>
    <ligand>
        <name>Zn(2+)</name>
        <dbReference type="ChEBI" id="CHEBI:29105"/>
    </ligand>
</feature>
<dbReference type="Pfam" id="PF13649">
    <property type="entry name" value="Methyltransf_25"/>
    <property type="match status" value="1"/>
</dbReference>
<dbReference type="Pfam" id="PF21302">
    <property type="entry name" value="Zn_ribbon_RlmA"/>
    <property type="match status" value="1"/>
</dbReference>
<proteinExistence type="predicted"/>
<evidence type="ECO:0000259" key="3">
    <source>
        <dbReference type="Pfam" id="PF13649"/>
    </source>
</evidence>
<dbReference type="SUPFAM" id="SSF53335">
    <property type="entry name" value="S-adenosyl-L-methionine-dependent methyltransferases"/>
    <property type="match status" value="1"/>
</dbReference>
<gene>
    <name evidence="5" type="ORF">RVR_3750</name>
</gene>
<keyword evidence="6" id="KW-1185">Reference proteome</keyword>
<feature type="domain" description="23S rRNA (guanine(745)-N(1))-methyltransferase N-terminal" evidence="4">
    <location>
        <begin position="20"/>
        <end position="54"/>
    </location>
</feature>
<dbReference type="EMBL" id="AP018365">
    <property type="protein sequence ID" value="BBA97820.1"/>
    <property type="molecule type" value="Genomic_DNA"/>
</dbReference>
<reference evidence="5 6" key="3">
    <citation type="journal article" date="2011" name="Nat. Chem. Biol.">
        <title>Reveromycin A biosynthesis uses RevG and RevJ for stereospecific spiroacetal formation.</title>
        <authorList>
            <person name="Takahashi S."/>
            <person name="Toyoda A."/>
            <person name="Sekiyama Y."/>
            <person name="Takagi H."/>
            <person name="Nogawa T."/>
            <person name="Uramoto M."/>
            <person name="Suzuki R."/>
            <person name="Koshino H."/>
            <person name="Kumano T."/>
            <person name="Panthee S."/>
            <person name="Dairi T."/>
            <person name="Ishikawa J."/>
            <person name="Ikeda H."/>
            <person name="Sakaki Y."/>
            <person name="Osada H."/>
        </authorList>
    </citation>
    <scope>NUCLEOTIDE SEQUENCE [LARGE SCALE GENOMIC DNA]</scope>
    <source>
        <strain evidence="5 6">SN-593</strain>
    </source>
</reference>
<dbReference type="GO" id="GO:0046872">
    <property type="term" value="F:metal ion binding"/>
    <property type="evidence" value="ECO:0007669"/>
    <property type="project" value="UniProtKB-KW"/>
</dbReference>
<sequence>MPPTVFEYGDPRRRLLDVLRCPLCGDGLQASAGALRCGRRHTFDIARQGYVSLLTGDMRAGSADTGPMVGARDAFLGAGHYAPLARAVAEAAARRCGAGGTVLDAGAGTGYYLASVLDAAPDAVGLGLDASKFALRRAARAHPRAAAAVWDVWRDLPVRSASTDVLLNVFAPRNGPEFRRVLRPGGALVVVTPTPRHLGELRGAAGLLAVDAAKEERLARTLDAHFEVEDAGARELEYGLRLTPHEANDLVSMGPSARHVDPEDLVRRIAAMGSTVETTASFALAVYRPR</sequence>
<dbReference type="PIRSF" id="PIRSF018249">
    <property type="entry name" value="MyrA_prd"/>
    <property type="match status" value="1"/>
</dbReference>
<dbReference type="InterPro" id="IPR041698">
    <property type="entry name" value="Methyltransf_25"/>
</dbReference>
<feature type="binding site" evidence="2">
    <location>
        <begin position="109"/>
        <end position="110"/>
    </location>
    <ligand>
        <name>S-adenosyl-L-methionine</name>
        <dbReference type="ChEBI" id="CHEBI:59789"/>
    </ligand>
</feature>
<dbReference type="AlphaFoldDB" id="A0A7U3VNM9"/>
<organism evidence="5 6">
    <name type="scientific">Actinacidiphila reveromycinica</name>
    <dbReference type="NCBI Taxonomy" id="659352"/>
    <lineage>
        <taxon>Bacteria</taxon>
        <taxon>Bacillati</taxon>
        <taxon>Actinomycetota</taxon>
        <taxon>Actinomycetes</taxon>
        <taxon>Kitasatosporales</taxon>
        <taxon>Streptomycetaceae</taxon>
        <taxon>Actinacidiphila</taxon>
    </lineage>
</organism>
<evidence type="ECO:0000313" key="6">
    <source>
        <dbReference type="Proteomes" id="UP000595703"/>
    </source>
</evidence>
<feature type="binding site" evidence="1">
    <location>
        <position position="41"/>
    </location>
    <ligand>
        <name>Zn(2+)</name>
        <dbReference type="ChEBI" id="CHEBI:29105"/>
    </ligand>
</feature>
<evidence type="ECO:0000256" key="2">
    <source>
        <dbReference type="PIRSR" id="PIRSR018249-2"/>
    </source>
</evidence>
<dbReference type="GO" id="GO:0008168">
    <property type="term" value="F:methyltransferase activity"/>
    <property type="evidence" value="ECO:0007669"/>
    <property type="project" value="UniProtKB-KW"/>
</dbReference>
<dbReference type="InterPro" id="IPR048647">
    <property type="entry name" value="RlmA_N"/>
</dbReference>
<evidence type="ECO:0000259" key="4">
    <source>
        <dbReference type="Pfam" id="PF21302"/>
    </source>
</evidence>
<dbReference type="InterPro" id="IPR050508">
    <property type="entry name" value="Methyltransf_Superfamily"/>
</dbReference>
<feature type="binding site" evidence="2">
    <location>
        <position position="197"/>
    </location>
    <ligand>
        <name>S-adenosyl-L-methionine</name>
        <dbReference type="ChEBI" id="CHEBI:59789"/>
    </ligand>
</feature>
<dbReference type="Proteomes" id="UP000595703">
    <property type="component" value="Chromosome"/>
</dbReference>
<reference evidence="5 6" key="2">
    <citation type="journal article" date="2011" name="J. Antibiot.">
        <title>Furaquinocins I and J: novel polyketide isoprenoid hybrid compounds from Streptomyces reveromyceticus SN-593.</title>
        <authorList>
            <person name="Panthee S."/>
            <person name="Takahashi S."/>
            <person name="Takagi H."/>
            <person name="Nogawa T."/>
            <person name="Oowada E."/>
            <person name="Uramoto M."/>
            <person name="Osada H."/>
        </authorList>
    </citation>
    <scope>NUCLEOTIDE SEQUENCE [LARGE SCALE GENOMIC DNA]</scope>
    <source>
        <strain evidence="5 6">SN-593</strain>
    </source>
</reference>
<dbReference type="Gene3D" id="3.40.50.150">
    <property type="entry name" value="Vaccinia Virus protein VP39"/>
    <property type="match status" value="1"/>
</dbReference>
<feature type="binding site" evidence="2">
    <location>
        <position position="81"/>
    </location>
    <ligand>
        <name>S-adenosyl-L-methionine</name>
        <dbReference type="ChEBI" id="CHEBI:59789"/>
    </ligand>
</feature>
<dbReference type="RefSeq" id="WP_202234060.1">
    <property type="nucleotide sequence ID" value="NZ_AP018365.1"/>
</dbReference>
<dbReference type="KEGG" id="arev:RVR_3750"/>
<name>A0A7U3VNM9_9ACTN</name>
<dbReference type="InterPro" id="IPR016718">
    <property type="entry name" value="rRNA_m1G-MeTrfase_A_prd"/>
</dbReference>
<dbReference type="PANTHER" id="PTHR42912">
    <property type="entry name" value="METHYLTRANSFERASE"/>
    <property type="match status" value="1"/>
</dbReference>
<feature type="binding site" evidence="1">
    <location>
        <position position="37"/>
    </location>
    <ligand>
        <name>Zn(2+)</name>
        <dbReference type="ChEBI" id="CHEBI:29105"/>
    </ligand>
</feature>
<dbReference type="InterPro" id="IPR029063">
    <property type="entry name" value="SAM-dependent_MTases_sf"/>
</dbReference>
<reference evidence="5 6" key="1">
    <citation type="journal article" date="2010" name="J. Bacteriol.">
        <title>Biochemical characterization of a novel indole prenyltransferase from Streptomyces sp. SN-593.</title>
        <authorList>
            <person name="Takahashi S."/>
            <person name="Takagi H."/>
            <person name="Toyoda A."/>
            <person name="Uramoto M."/>
            <person name="Nogawa T."/>
            <person name="Ueki M."/>
            <person name="Sakaki Y."/>
            <person name="Osada H."/>
        </authorList>
    </citation>
    <scope>NUCLEOTIDE SEQUENCE [LARGE SCALE GENOMIC DNA]</scope>
    <source>
        <strain evidence="5 6">SN-593</strain>
    </source>
</reference>
<feature type="domain" description="Methyltransferase" evidence="3">
    <location>
        <begin position="102"/>
        <end position="186"/>
    </location>
</feature>
<keyword evidence="5" id="KW-0808">Transferase</keyword>
<protein>
    <submittedName>
        <fullName evidence="5">Putative methyltransferase</fullName>
    </submittedName>
</protein>